<accession>A0A9N8E814</accession>
<protein>
    <submittedName>
        <fullName evidence="2">Uncharacterized protein</fullName>
    </submittedName>
</protein>
<organism evidence="2 3">
    <name type="scientific">Seminavis robusta</name>
    <dbReference type="NCBI Taxonomy" id="568900"/>
    <lineage>
        <taxon>Eukaryota</taxon>
        <taxon>Sar</taxon>
        <taxon>Stramenopiles</taxon>
        <taxon>Ochrophyta</taxon>
        <taxon>Bacillariophyta</taxon>
        <taxon>Bacillariophyceae</taxon>
        <taxon>Bacillariophycidae</taxon>
        <taxon>Naviculales</taxon>
        <taxon>Naviculaceae</taxon>
        <taxon>Seminavis</taxon>
    </lineage>
</organism>
<comment type="caution">
    <text evidence="2">The sequence shown here is derived from an EMBL/GenBank/DDBJ whole genome shotgun (WGS) entry which is preliminary data.</text>
</comment>
<evidence type="ECO:0000313" key="2">
    <source>
        <dbReference type="EMBL" id="CAB9514321.1"/>
    </source>
</evidence>
<feature type="region of interest" description="Disordered" evidence="1">
    <location>
        <begin position="25"/>
        <end position="49"/>
    </location>
</feature>
<proteinExistence type="predicted"/>
<gene>
    <name evidence="2" type="ORF">SEMRO_646_G180790.2</name>
</gene>
<evidence type="ECO:0000256" key="1">
    <source>
        <dbReference type="SAM" id="MobiDB-lite"/>
    </source>
</evidence>
<evidence type="ECO:0000313" key="3">
    <source>
        <dbReference type="Proteomes" id="UP001153069"/>
    </source>
</evidence>
<dbReference type="Proteomes" id="UP001153069">
    <property type="component" value="Unassembled WGS sequence"/>
</dbReference>
<name>A0A9N8E814_9STRA</name>
<sequence length="367" mass="40491">MSKTIETGELSVDGENTKQRVFGESVNIPLSPSDKPQHDAPPPRYNESSRSLTNHAALVCMTIIIMLSMNASLMISKMASSSDRKSSNGAIAGPKGNLLGIYYVNIPKVSPSDPRTAVASLSSQSSEAFHEKDHPELVDEEAFFLRYYIMPLEEVPEAEAEAEERSNHTNASSNDVNALQFNLSGNASEGPEAAETPIKRTSKLRLMRPRARLLQTARALQKELEIAAREDFVKPFFRKWTQRFDAVTSRFQSDANNNAAALNSTMPRLQLMPIKKGGALPNAILGIFPFLPAKHNATNYPGATVLPKALTRRRHVERANPNKGKTSVCPTNLLCYFTIPPTSVKKDVICATYCRRCLETTASFRSH</sequence>
<keyword evidence="3" id="KW-1185">Reference proteome</keyword>
<dbReference type="AlphaFoldDB" id="A0A9N8E814"/>
<dbReference type="EMBL" id="CAICTM010000645">
    <property type="protein sequence ID" value="CAB9514321.1"/>
    <property type="molecule type" value="Genomic_DNA"/>
</dbReference>
<reference evidence="2" key="1">
    <citation type="submission" date="2020-06" db="EMBL/GenBank/DDBJ databases">
        <authorList>
            <consortium name="Plant Systems Biology data submission"/>
        </authorList>
    </citation>
    <scope>NUCLEOTIDE SEQUENCE</scope>
    <source>
        <strain evidence="2">D6</strain>
    </source>
</reference>